<dbReference type="InterPro" id="IPR011032">
    <property type="entry name" value="GroES-like_sf"/>
</dbReference>
<evidence type="ECO:0000259" key="1">
    <source>
        <dbReference type="SMART" id="SM00829"/>
    </source>
</evidence>
<organism evidence="2 3">
    <name type="scientific">Bradyrhizobium elkanii</name>
    <dbReference type="NCBI Taxonomy" id="29448"/>
    <lineage>
        <taxon>Bacteria</taxon>
        <taxon>Pseudomonadati</taxon>
        <taxon>Pseudomonadota</taxon>
        <taxon>Alphaproteobacteria</taxon>
        <taxon>Hyphomicrobiales</taxon>
        <taxon>Nitrobacteraceae</taxon>
        <taxon>Bradyrhizobium</taxon>
    </lineage>
</organism>
<dbReference type="PANTHER" id="PTHR11695">
    <property type="entry name" value="ALCOHOL DEHYDROGENASE RELATED"/>
    <property type="match status" value="1"/>
</dbReference>
<reference evidence="2" key="1">
    <citation type="submission" date="2021-02" db="EMBL/GenBank/DDBJ databases">
        <title>Genomic Encyclopedia of Type Strains, Phase IV (KMG-V): Genome sequencing to study the core and pangenomes of soil and plant-associated prokaryotes.</title>
        <authorList>
            <person name="Whitman W."/>
        </authorList>
    </citation>
    <scope>NUCLEOTIDE SEQUENCE</scope>
    <source>
        <strain evidence="2">USDA 406</strain>
    </source>
</reference>
<dbReference type="PANTHER" id="PTHR11695:SF294">
    <property type="entry name" value="RETICULON-4-INTERACTING PROTEIN 1, MITOCHONDRIAL"/>
    <property type="match status" value="1"/>
</dbReference>
<dbReference type="InterPro" id="IPR013154">
    <property type="entry name" value="ADH-like_N"/>
</dbReference>
<dbReference type="Gene3D" id="3.40.50.720">
    <property type="entry name" value="NAD(P)-binding Rossmann-like Domain"/>
    <property type="match status" value="1"/>
</dbReference>
<dbReference type="EMBL" id="JAFICZ010000001">
    <property type="protein sequence ID" value="MBP1293199.1"/>
    <property type="molecule type" value="Genomic_DNA"/>
</dbReference>
<dbReference type="Gene3D" id="3.90.180.10">
    <property type="entry name" value="Medium-chain alcohol dehydrogenases, catalytic domain"/>
    <property type="match status" value="1"/>
</dbReference>
<accession>A0A8I2C355</accession>
<sequence>MTASSIVPQANQERTHSTMMAWRVHEFGSPETMKFERVPRPEPGPGEVLIKVAAAGVGPWDGWIRSGKSALPQPLPLTLGSDLSGENVAMGPGVTELRVGDQVYGVTNPQFVGAYAEYALASAGMVSNKPTSLTHVEAASVPVVAVTAWQALFDHAQLKAGQTVVIHGAAGNVGSYAVQLAHHAGLQTVVTASTGDISVVRDLGANRVVDYRTQRFEEEVRDADAVIDLVGGETQTRSFQVLRRGGKLISAVSRPDQDLATRYGVEATFFLVDVTSQYLTKIARFIDGGKLRTNVGAVLPLADAREAHLMLEHVRPQPKGKIVLDVGAS</sequence>
<proteinExistence type="predicted"/>
<dbReference type="CDD" id="cd05289">
    <property type="entry name" value="MDR_like_2"/>
    <property type="match status" value="1"/>
</dbReference>
<dbReference type="InterPro" id="IPR036291">
    <property type="entry name" value="NAD(P)-bd_dom_sf"/>
</dbReference>
<dbReference type="Pfam" id="PF08240">
    <property type="entry name" value="ADH_N"/>
    <property type="match status" value="1"/>
</dbReference>
<dbReference type="InterPro" id="IPR050700">
    <property type="entry name" value="YIM1/Zinc_Alcohol_DH_Fams"/>
</dbReference>
<dbReference type="GO" id="GO:0016491">
    <property type="term" value="F:oxidoreductase activity"/>
    <property type="evidence" value="ECO:0007669"/>
    <property type="project" value="InterPro"/>
</dbReference>
<dbReference type="SUPFAM" id="SSF50129">
    <property type="entry name" value="GroES-like"/>
    <property type="match status" value="1"/>
</dbReference>
<dbReference type="SUPFAM" id="SSF51735">
    <property type="entry name" value="NAD(P)-binding Rossmann-fold domains"/>
    <property type="match status" value="1"/>
</dbReference>
<dbReference type="RefSeq" id="WP_172646583.1">
    <property type="nucleotide sequence ID" value="NZ_JAFICZ010000001.1"/>
</dbReference>
<gene>
    <name evidence="2" type="ORF">JOH49_002952</name>
</gene>
<dbReference type="Proteomes" id="UP000673383">
    <property type="component" value="Unassembled WGS sequence"/>
</dbReference>
<evidence type="ECO:0000313" key="3">
    <source>
        <dbReference type="Proteomes" id="UP000673383"/>
    </source>
</evidence>
<name>A0A8I2C355_BRAEL</name>
<protein>
    <submittedName>
        <fullName evidence="2">NADPH:quinone reductase-like Zn-dependent oxidoreductase</fullName>
    </submittedName>
</protein>
<feature type="domain" description="Enoyl reductase (ER)" evidence="1">
    <location>
        <begin position="28"/>
        <end position="324"/>
    </location>
</feature>
<dbReference type="AlphaFoldDB" id="A0A8I2C355"/>
<evidence type="ECO:0000313" key="2">
    <source>
        <dbReference type="EMBL" id="MBP1293199.1"/>
    </source>
</evidence>
<dbReference type="SMART" id="SM00829">
    <property type="entry name" value="PKS_ER"/>
    <property type="match status" value="1"/>
</dbReference>
<dbReference type="InterPro" id="IPR020843">
    <property type="entry name" value="ER"/>
</dbReference>
<dbReference type="Pfam" id="PF13602">
    <property type="entry name" value="ADH_zinc_N_2"/>
    <property type="match status" value="1"/>
</dbReference>
<comment type="caution">
    <text evidence="2">The sequence shown here is derived from an EMBL/GenBank/DDBJ whole genome shotgun (WGS) entry which is preliminary data.</text>
</comment>